<name>A0A9N7ZBN4_PLEPL</name>
<accession>A0A9N7ZBN4</accession>
<dbReference type="Proteomes" id="UP001153269">
    <property type="component" value="Unassembled WGS sequence"/>
</dbReference>
<feature type="compositionally biased region" description="Basic residues" evidence="1">
    <location>
        <begin position="18"/>
        <end position="32"/>
    </location>
</feature>
<feature type="region of interest" description="Disordered" evidence="1">
    <location>
        <begin position="1"/>
        <end position="87"/>
    </location>
</feature>
<evidence type="ECO:0000256" key="1">
    <source>
        <dbReference type="SAM" id="MobiDB-lite"/>
    </source>
</evidence>
<dbReference type="AlphaFoldDB" id="A0A9N7ZBN4"/>
<organism evidence="2 3">
    <name type="scientific">Pleuronectes platessa</name>
    <name type="common">European plaice</name>
    <dbReference type="NCBI Taxonomy" id="8262"/>
    <lineage>
        <taxon>Eukaryota</taxon>
        <taxon>Metazoa</taxon>
        <taxon>Chordata</taxon>
        <taxon>Craniata</taxon>
        <taxon>Vertebrata</taxon>
        <taxon>Euteleostomi</taxon>
        <taxon>Actinopterygii</taxon>
        <taxon>Neopterygii</taxon>
        <taxon>Teleostei</taxon>
        <taxon>Neoteleostei</taxon>
        <taxon>Acanthomorphata</taxon>
        <taxon>Carangaria</taxon>
        <taxon>Pleuronectiformes</taxon>
        <taxon>Pleuronectoidei</taxon>
        <taxon>Pleuronectidae</taxon>
        <taxon>Pleuronectes</taxon>
    </lineage>
</organism>
<comment type="caution">
    <text evidence="2">The sequence shown here is derived from an EMBL/GenBank/DDBJ whole genome shotgun (WGS) entry which is preliminary data.</text>
</comment>
<gene>
    <name evidence="2" type="ORF">PLEPLA_LOCUS44946</name>
</gene>
<feature type="compositionally biased region" description="Polar residues" evidence="1">
    <location>
        <begin position="36"/>
        <end position="53"/>
    </location>
</feature>
<feature type="compositionally biased region" description="Basic and acidic residues" evidence="1">
    <location>
        <begin position="54"/>
        <end position="66"/>
    </location>
</feature>
<keyword evidence="3" id="KW-1185">Reference proteome</keyword>
<evidence type="ECO:0000313" key="2">
    <source>
        <dbReference type="EMBL" id="CAB1457142.1"/>
    </source>
</evidence>
<evidence type="ECO:0000313" key="3">
    <source>
        <dbReference type="Proteomes" id="UP001153269"/>
    </source>
</evidence>
<dbReference type="EMBL" id="CADEAL010004327">
    <property type="protein sequence ID" value="CAB1457142.1"/>
    <property type="molecule type" value="Genomic_DNA"/>
</dbReference>
<sequence length="87" mass="9621">MFCIYGHTTSNAPGAVGAKKKKKKKKRRKRRRGEQDSNTFTSSCLNAVGSGTRSRLEPKREERETLSGRGHPTEPAVLGHPFGNLLI</sequence>
<reference evidence="2" key="1">
    <citation type="submission" date="2020-03" db="EMBL/GenBank/DDBJ databases">
        <authorList>
            <person name="Weist P."/>
        </authorList>
    </citation>
    <scope>NUCLEOTIDE SEQUENCE</scope>
</reference>
<protein>
    <submittedName>
        <fullName evidence="2">Uncharacterized protein</fullName>
    </submittedName>
</protein>
<proteinExistence type="predicted"/>